<dbReference type="EMBL" id="JBEZAM010000069">
    <property type="protein sequence ID" value="MEU7297516.1"/>
    <property type="molecule type" value="Genomic_DNA"/>
</dbReference>
<comment type="caution">
    <text evidence="6">The sequence shown here is derived from an EMBL/GenBank/DDBJ whole genome shotgun (WGS) entry which is preliminary data.</text>
</comment>
<name>A0ABV3D6J5_STREX</name>
<dbReference type="InterPro" id="IPR006336">
    <property type="entry name" value="GCS2"/>
</dbReference>
<dbReference type="InterPro" id="IPR050141">
    <property type="entry name" value="GCL_type2/YbdK_subfam"/>
</dbReference>
<keyword evidence="3 5" id="KW-0067">ATP-binding</keyword>
<protein>
    <recommendedName>
        <fullName evidence="5">Putative glutamate--cysteine ligase 2</fullName>
        <ecNumber evidence="5">6.3.2.2</ecNumber>
    </recommendedName>
    <alternativeName>
        <fullName evidence="5">Gamma-glutamylcysteine synthetase 2</fullName>
        <shortName evidence="5">GCS 2</shortName>
        <shortName evidence="5">Gamma-GCS 2</shortName>
    </alternativeName>
</protein>
<dbReference type="NCBIfam" id="TIGR02050">
    <property type="entry name" value="gshA_cyan_rel"/>
    <property type="match status" value="1"/>
</dbReference>
<evidence type="ECO:0000256" key="4">
    <source>
        <dbReference type="ARBA" id="ARBA00048819"/>
    </source>
</evidence>
<dbReference type="PANTHER" id="PTHR36510:SF1">
    <property type="entry name" value="GLUTAMATE--CYSTEINE LIGASE 2-RELATED"/>
    <property type="match status" value="1"/>
</dbReference>
<evidence type="ECO:0000256" key="5">
    <source>
        <dbReference type="HAMAP-Rule" id="MF_01609"/>
    </source>
</evidence>
<comment type="similarity">
    <text evidence="5">Belongs to the glutamate--cysteine ligase type 2 family. YbdK subfamily.</text>
</comment>
<evidence type="ECO:0000256" key="2">
    <source>
        <dbReference type="ARBA" id="ARBA00022741"/>
    </source>
</evidence>
<sequence length="366" mass="40335">MKLLTMGVEEEFVLVDQGSRAPVDRAPTVIASAARTLGDQVQHEFFNAQVETISRPTASCRDLRDELVRLRATVGVAAGAERCLPVATGTPVVPPEQPLTITDTERYRRMAFRFASRFSTVDGLLCGCHVHVGTLDRELALALSRRMAPWLPVLQAVTANSPFVRRCDTGFDSWRSVEYAKWPTVGPAPDLDEARYLAHVAELVRTGALLDRRMVYWHARPSEHVPTLEIRVADANADVDTVVMLAALVRGLATTLLDDVRENRPGRHVPLRRLLLAHELAARQGLSGYGIDPSTARERPAVELVDRLVERARPGLDLAGDTGQVLRQWRRIRAQGAGATRQRAAYRRHGRCTEVVDSLAALTAAA</sequence>
<dbReference type="Pfam" id="PF04107">
    <property type="entry name" value="GCS2"/>
    <property type="match status" value="1"/>
</dbReference>
<accession>A0ABV3D6J5</accession>
<dbReference type="HAMAP" id="MF_01609">
    <property type="entry name" value="Glu_cys_ligase_2"/>
    <property type="match status" value="1"/>
</dbReference>
<evidence type="ECO:0000313" key="6">
    <source>
        <dbReference type="EMBL" id="MEU7297516.1"/>
    </source>
</evidence>
<dbReference type="RefSeq" id="WP_359215118.1">
    <property type="nucleotide sequence ID" value="NZ_JBEZAM010000069.1"/>
</dbReference>
<dbReference type="SUPFAM" id="SSF55931">
    <property type="entry name" value="Glutamine synthetase/guanido kinase"/>
    <property type="match status" value="1"/>
</dbReference>
<dbReference type="NCBIfam" id="NF010041">
    <property type="entry name" value="PRK13517.1-1"/>
    <property type="match status" value="1"/>
</dbReference>
<organism evidence="6 7">
    <name type="scientific">Streptomyces exfoliatus</name>
    <name type="common">Streptomyces hydrogenans</name>
    <dbReference type="NCBI Taxonomy" id="1905"/>
    <lineage>
        <taxon>Bacteria</taxon>
        <taxon>Bacillati</taxon>
        <taxon>Actinomycetota</taxon>
        <taxon>Actinomycetes</taxon>
        <taxon>Kitasatosporales</taxon>
        <taxon>Streptomycetaceae</taxon>
        <taxon>Streptomyces</taxon>
    </lineage>
</organism>
<dbReference type="InterPro" id="IPR011793">
    <property type="entry name" value="YbdK"/>
</dbReference>
<evidence type="ECO:0000256" key="1">
    <source>
        <dbReference type="ARBA" id="ARBA00022598"/>
    </source>
</evidence>
<evidence type="ECO:0000313" key="7">
    <source>
        <dbReference type="Proteomes" id="UP001551210"/>
    </source>
</evidence>
<keyword evidence="7" id="KW-1185">Reference proteome</keyword>
<proteinExistence type="inferred from homology"/>
<dbReference type="Gene3D" id="3.30.590.20">
    <property type="match status" value="1"/>
</dbReference>
<reference evidence="6 7" key="1">
    <citation type="submission" date="2024-06" db="EMBL/GenBank/DDBJ databases">
        <title>The Natural Products Discovery Center: Release of the First 8490 Sequenced Strains for Exploring Actinobacteria Biosynthetic Diversity.</title>
        <authorList>
            <person name="Kalkreuter E."/>
            <person name="Kautsar S.A."/>
            <person name="Yang D."/>
            <person name="Bader C.D."/>
            <person name="Teijaro C.N."/>
            <person name="Fluegel L."/>
            <person name="Davis C.M."/>
            <person name="Simpson J.R."/>
            <person name="Lauterbach L."/>
            <person name="Steele A.D."/>
            <person name="Gui C."/>
            <person name="Meng S."/>
            <person name="Li G."/>
            <person name="Viehrig K."/>
            <person name="Ye F."/>
            <person name="Su P."/>
            <person name="Kiefer A.F."/>
            <person name="Nichols A."/>
            <person name="Cepeda A.J."/>
            <person name="Yan W."/>
            <person name="Fan B."/>
            <person name="Jiang Y."/>
            <person name="Adhikari A."/>
            <person name="Zheng C.-J."/>
            <person name="Schuster L."/>
            <person name="Cowan T.M."/>
            <person name="Smanski M.J."/>
            <person name="Chevrette M.G."/>
            <person name="De Carvalho L.P.S."/>
            <person name="Shen B."/>
        </authorList>
    </citation>
    <scope>NUCLEOTIDE SEQUENCE [LARGE SCALE GENOMIC DNA]</scope>
    <source>
        <strain evidence="6 7">NPDC045705</strain>
    </source>
</reference>
<keyword evidence="1 5" id="KW-0436">Ligase</keyword>
<dbReference type="InterPro" id="IPR014746">
    <property type="entry name" value="Gln_synth/guanido_kin_cat_dom"/>
</dbReference>
<gene>
    <name evidence="6" type="ORF">AB0A76_30695</name>
</gene>
<keyword evidence="2 5" id="KW-0547">Nucleotide-binding</keyword>
<evidence type="ECO:0000256" key="3">
    <source>
        <dbReference type="ARBA" id="ARBA00022840"/>
    </source>
</evidence>
<dbReference type="Proteomes" id="UP001551210">
    <property type="component" value="Unassembled WGS sequence"/>
</dbReference>
<dbReference type="GO" id="GO:0004357">
    <property type="term" value="F:glutamate-cysteine ligase activity"/>
    <property type="evidence" value="ECO:0007669"/>
    <property type="project" value="UniProtKB-EC"/>
</dbReference>
<comment type="catalytic activity">
    <reaction evidence="4 5">
        <text>L-cysteine + L-glutamate + ATP = gamma-L-glutamyl-L-cysteine + ADP + phosphate + H(+)</text>
        <dbReference type="Rhea" id="RHEA:13285"/>
        <dbReference type="ChEBI" id="CHEBI:15378"/>
        <dbReference type="ChEBI" id="CHEBI:29985"/>
        <dbReference type="ChEBI" id="CHEBI:30616"/>
        <dbReference type="ChEBI" id="CHEBI:35235"/>
        <dbReference type="ChEBI" id="CHEBI:43474"/>
        <dbReference type="ChEBI" id="CHEBI:58173"/>
        <dbReference type="ChEBI" id="CHEBI:456216"/>
        <dbReference type="EC" id="6.3.2.2"/>
    </reaction>
</comment>
<dbReference type="PANTHER" id="PTHR36510">
    <property type="entry name" value="GLUTAMATE--CYSTEINE LIGASE 2-RELATED"/>
    <property type="match status" value="1"/>
</dbReference>
<dbReference type="EC" id="6.3.2.2" evidence="5"/>
<comment type="function">
    <text evidence="5">ATP-dependent carboxylate-amine ligase which exhibits weak glutamate--cysteine ligase activity.</text>
</comment>